<dbReference type="AlphaFoldDB" id="A0A3M7S5S3"/>
<proteinExistence type="predicted"/>
<organism evidence="1 2">
    <name type="scientific">Brachionus plicatilis</name>
    <name type="common">Marine rotifer</name>
    <name type="synonym">Brachionus muelleri</name>
    <dbReference type="NCBI Taxonomy" id="10195"/>
    <lineage>
        <taxon>Eukaryota</taxon>
        <taxon>Metazoa</taxon>
        <taxon>Spiralia</taxon>
        <taxon>Gnathifera</taxon>
        <taxon>Rotifera</taxon>
        <taxon>Eurotatoria</taxon>
        <taxon>Monogononta</taxon>
        <taxon>Pseudotrocha</taxon>
        <taxon>Ploima</taxon>
        <taxon>Brachionidae</taxon>
        <taxon>Brachionus</taxon>
    </lineage>
</organism>
<evidence type="ECO:0000313" key="1">
    <source>
        <dbReference type="EMBL" id="RNA31111.1"/>
    </source>
</evidence>
<comment type="caution">
    <text evidence="1">The sequence shown here is derived from an EMBL/GenBank/DDBJ whole genome shotgun (WGS) entry which is preliminary data.</text>
</comment>
<sequence>MFCKQSDSFCQQIYGLNKTTSSSTLTSLAARNKKAVFLLNFLCSLINWNEFVSVAFQAHERRSSRKFLGSTPHCQMAIVHFLDIISNIVSTNIEQKEYNSRKMKINGLV</sequence>
<keyword evidence="2" id="KW-1185">Reference proteome</keyword>
<dbReference type="EMBL" id="REGN01001986">
    <property type="protein sequence ID" value="RNA31111.1"/>
    <property type="molecule type" value="Genomic_DNA"/>
</dbReference>
<accession>A0A3M7S5S3</accession>
<reference evidence="1 2" key="1">
    <citation type="journal article" date="2018" name="Sci. Rep.">
        <title>Genomic signatures of local adaptation to the degree of environmental predictability in rotifers.</title>
        <authorList>
            <person name="Franch-Gras L."/>
            <person name="Hahn C."/>
            <person name="Garcia-Roger E.M."/>
            <person name="Carmona M.J."/>
            <person name="Serra M."/>
            <person name="Gomez A."/>
        </authorList>
    </citation>
    <scope>NUCLEOTIDE SEQUENCE [LARGE SCALE GENOMIC DNA]</scope>
    <source>
        <strain evidence="1">HYR1</strain>
    </source>
</reference>
<protein>
    <submittedName>
        <fullName evidence="1">Uncharacterized protein</fullName>
    </submittedName>
</protein>
<dbReference type="Proteomes" id="UP000276133">
    <property type="component" value="Unassembled WGS sequence"/>
</dbReference>
<name>A0A3M7S5S3_BRAPC</name>
<gene>
    <name evidence="1" type="ORF">BpHYR1_026078</name>
</gene>
<evidence type="ECO:0000313" key="2">
    <source>
        <dbReference type="Proteomes" id="UP000276133"/>
    </source>
</evidence>